<accession>A0A9P9DZU8</accession>
<reference evidence="1" key="1">
    <citation type="journal article" date="2021" name="Nat. Commun.">
        <title>Genetic determinants of endophytism in the Arabidopsis root mycobiome.</title>
        <authorList>
            <person name="Mesny F."/>
            <person name="Miyauchi S."/>
            <person name="Thiergart T."/>
            <person name="Pickel B."/>
            <person name="Atanasova L."/>
            <person name="Karlsson M."/>
            <person name="Huettel B."/>
            <person name="Barry K.W."/>
            <person name="Haridas S."/>
            <person name="Chen C."/>
            <person name="Bauer D."/>
            <person name="Andreopoulos W."/>
            <person name="Pangilinan J."/>
            <person name="LaButti K."/>
            <person name="Riley R."/>
            <person name="Lipzen A."/>
            <person name="Clum A."/>
            <person name="Drula E."/>
            <person name="Henrissat B."/>
            <person name="Kohler A."/>
            <person name="Grigoriev I.V."/>
            <person name="Martin F.M."/>
            <person name="Hacquard S."/>
        </authorList>
    </citation>
    <scope>NUCLEOTIDE SEQUENCE</scope>
    <source>
        <strain evidence="1">MPI-CAGE-AT-0021</strain>
    </source>
</reference>
<dbReference type="AlphaFoldDB" id="A0A9P9DZU8"/>
<dbReference type="OrthoDB" id="5106167at2759"/>
<evidence type="ECO:0000313" key="1">
    <source>
        <dbReference type="EMBL" id="KAH7129579.1"/>
    </source>
</evidence>
<evidence type="ECO:0000313" key="2">
    <source>
        <dbReference type="Proteomes" id="UP000717696"/>
    </source>
</evidence>
<dbReference type="Proteomes" id="UP000717696">
    <property type="component" value="Unassembled WGS sequence"/>
</dbReference>
<keyword evidence="2" id="KW-1185">Reference proteome</keyword>
<proteinExistence type="predicted"/>
<dbReference type="EMBL" id="JAGMUU010000021">
    <property type="protein sequence ID" value="KAH7129579.1"/>
    <property type="molecule type" value="Genomic_DNA"/>
</dbReference>
<gene>
    <name evidence="1" type="ORF">B0J13DRAFT_530357</name>
</gene>
<organism evidence="1 2">
    <name type="scientific">Dactylonectria estremocensis</name>
    <dbReference type="NCBI Taxonomy" id="1079267"/>
    <lineage>
        <taxon>Eukaryota</taxon>
        <taxon>Fungi</taxon>
        <taxon>Dikarya</taxon>
        <taxon>Ascomycota</taxon>
        <taxon>Pezizomycotina</taxon>
        <taxon>Sordariomycetes</taxon>
        <taxon>Hypocreomycetidae</taxon>
        <taxon>Hypocreales</taxon>
        <taxon>Nectriaceae</taxon>
        <taxon>Dactylonectria</taxon>
    </lineage>
</organism>
<name>A0A9P9DZU8_9HYPO</name>
<protein>
    <submittedName>
        <fullName evidence="1">Isotrichodermin C-15 hydroxylase</fullName>
    </submittedName>
</protein>
<comment type="caution">
    <text evidence="1">The sequence shown here is derived from an EMBL/GenBank/DDBJ whole genome shotgun (WGS) entry which is preliminary data.</text>
</comment>
<sequence length="134" mass="15523">MCQIISYAVVKIIYKFYFHPPRRFPSPTLLAATAKPAPLSLTSGRTHKKKLALHNKSGDVVRIAPNKLPFTHNNAWKDICETERAENGNDPKYLNEETDRLISASRERHGPWRRDVPWRTLPRQEPWVSNTVHK</sequence>